<feature type="compositionally biased region" description="Basic and acidic residues" evidence="1">
    <location>
        <begin position="321"/>
        <end position="330"/>
    </location>
</feature>
<proteinExistence type="predicted"/>
<feature type="region of interest" description="Disordered" evidence="1">
    <location>
        <begin position="1"/>
        <end position="114"/>
    </location>
</feature>
<evidence type="ECO:0000313" key="3">
    <source>
        <dbReference type="Proteomes" id="UP000735302"/>
    </source>
</evidence>
<feature type="compositionally biased region" description="Polar residues" evidence="1">
    <location>
        <begin position="1"/>
        <end position="13"/>
    </location>
</feature>
<name>A0AAV3Y779_9GAST</name>
<gene>
    <name evidence="2" type="ORF">PoB_000515200</name>
</gene>
<evidence type="ECO:0000313" key="2">
    <source>
        <dbReference type="EMBL" id="GFN78646.1"/>
    </source>
</evidence>
<feature type="compositionally biased region" description="Basic and acidic residues" evidence="1">
    <location>
        <begin position="75"/>
        <end position="92"/>
    </location>
</feature>
<dbReference type="AlphaFoldDB" id="A0AAV3Y779"/>
<comment type="caution">
    <text evidence="2">The sequence shown here is derived from an EMBL/GenBank/DDBJ whole genome shotgun (WGS) entry which is preliminary data.</text>
</comment>
<accession>A0AAV3Y779</accession>
<feature type="compositionally biased region" description="Basic and acidic residues" evidence="1">
    <location>
        <begin position="368"/>
        <end position="377"/>
    </location>
</feature>
<feature type="region of interest" description="Disordered" evidence="1">
    <location>
        <begin position="309"/>
        <end position="330"/>
    </location>
</feature>
<protein>
    <submittedName>
        <fullName evidence="2">Uncharacterized protein</fullName>
    </submittedName>
</protein>
<organism evidence="2 3">
    <name type="scientific">Plakobranchus ocellatus</name>
    <dbReference type="NCBI Taxonomy" id="259542"/>
    <lineage>
        <taxon>Eukaryota</taxon>
        <taxon>Metazoa</taxon>
        <taxon>Spiralia</taxon>
        <taxon>Lophotrochozoa</taxon>
        <taxon>Mollusca</taxon>
        <taxon>Gastropoda</taxon>
        <taxon>Heterobranchia</taxon>
        <taxon>Euthyneura</taxon>
        <taxon>Panpulmonata</taxon>
        <taxon>Sacoglossa</taxon>
        <taxon>Placobranchoidea</taxon>
        <taxon>Plakobranchidae</taxon>
        <taxon>Plakobranchus</taxon>
    </lineage>
</organism>
<evidence type="ECO:0000256" key="1">
    <source>
        <dbReference type="SAM" id="MobiDB-lite"/>
    </source>
</evidence>
<sequence>MSVDQRLSSTPDSKGTMKNADGYRLSDTTLETEIEGTGDSVHKSASYLATEGGENAQRPSEVDTGDHWPPAEIPAQEREEIDWGHATGEARRETRKTRQMSKSQDTSDYENQHQDIENNIELREQVGVLAPEEIMHKGEKNHHETEDHLTVHTENELSPCVQCQELQRKFMENVEARKEAESQELSNIRPKIKINIHDPRAREVADLVKKQVKSDEIGPTFEQTVHGRKNIHDHTDPEPGSNVKHGKSIKYQDIVDLGLSEEILKGIDISQLLQQEKAESEEWKRFSGHDEDDKLSAHIKHLDLPDLDTAEWDDSYGDVNTEGRELPHPGESRLEHEMEMWGSTAANSQRGDLRLSGSPSGHGAGGVDRSRERRIPTDLRANSLATVPPTPPASGRYLRN</sequence>
<reference evidence="2 3" key="1">
    <citation type="journal article" date="2021" name="Elife">
        <title>Chloroplast acquisition without the gene transfer in kleptoplastic sea slugs, Plakobranchus ocellatus.</title>
        <authorList>
            <person name="Maeda T."/>
            <person name="Takahashi S."/>
            <person name="Yoshida T."/>
            <person name="Shimamura S."/>
            <person name="Takaki Y."/>
            <person name="Nagai Y."/>
            <person name="Toyoda A."/>
            <person name="Suzuki Y."/>
            <person name="Arimoto A."/>
            <person name="Ishii H."/>
            <person name="Satoh N."/>
            <person name="Nishiyama T."/>
            <person name="Hasebe M."/>
            <person name="Maruyama T."/>
            <person name="Minagawa J."/>
            <person name="Obokata J."/>
            <person name="Shigenobu S."/>
        </authorList>
    </citation>
    <scope>NUCLEOTIDE SEQUENCE [LARGE SCALE GENOMIC DNA]</scope>
</reference>
<dbReference type="Proteomes" id="UP000735302">
    <property type="component" value="Unassembled WGS sequence"/>
</dbReference>
<feature type="region of interest" description="Disordered" evidence="1">
    <location>
        <begin position="347"/>
        <end position="400"/>
    </location>
</feature>
<keyword evidence="3" id="KW-1185">Reference proteome</keyword>
<dbReference type="EMBL" id="BLXT01000592">
    <property type="protein sequence ID" value="GFN78646.1"/>
    <property type="molecule type" value="Genomic_DNA"/>
</dbReference>